<evidence type="ECO:0008006" key="6">
    <source>
        <dbReference type="Google" id="ProtNLM"/>
    </source>
</evidence>
<protein>
    <recommendedName>
        <fullName evidence="6">Hydrophobin</fullName>
    </recommendedName>
</protein>
<organism evidence="4 5">
    <name type="scientific">Claviceps africana</name>
    <dbReference type="NCBI Taxonomy" id="83212"/>
    <lineage>
        <taxon>Eukaryota</taxon>
        <taxon>Fungi</taxon>
        <taxon>Dikarya</taxon>
        <taxon>Ascomycota</taxon>
        <taxon>Pezizomycotina</taxon>
        <taxon>Sordariomycetes</taxon>
        <taxon>Hypocreomycetidae</taxon>
        <taxon>Hypocreales</taxon>
        <taxon>Clavicipitaceae</taxon>
        <taxon>Claviceps</taxon>
    </lineage>
</organism>
<dbReference type="Pfam" id="PF06766">
    <property type="entry name" value="Hydrophobin_2"/>
    <property type="match status" value="1"/>
</dbReference>
<name>A0A8K0J0P6_9HYPO</name>
<keyword evidence="3" id="KW-1015">Disulfide bond</keyword>
<dbReference type="SUPFAM" id="SSF101751">
    <property type="entry name" value="Hydrophobin II, HfbII"/>
    <property type="match status" value="2"/>
</dbReference>
<proteinExistence type="inferred from homology"/>
<evidence type="ECO:0000256" key="3">
    <source>
        <dbReference type="ARBA" id="ARBA00023157"/>
    </source>
</evidence>
<dbReference type="PANTHER" id="PTHR42341:SF1">
    <property type="entry name" value="HYDROPHOBIN"/>
    <property type="match status" value="1"/>
</dbReference>
<gene>
    <name evidence="4" type="ORF">E4U42_007816</name>
</gene>
<dbReference type="Proteomes" id="UP000811619">
    <property type="component" value="Unassembled WGS sequence"/>
</dbReference>
<reference evidence="4" key="1">
    <citation type="journal article" date="2020" name="bioRxiv">
        <title>Whole genome comparisons of ergot fungi reveals the divergence and evolution of species within the genus Claviceps are the result of varying mechanisms driving genome evolution and host range expansion.</title>
        <authorList>
            <person name="Wyka S.A."/>
            <person name="Mondo S.J."/>
            <person name="Liu M."/>
            <person name="Dettman J."/>
            <person name="Nalam V."/>
            <person name="Broders K.D."/>
        </authorList>
    </citation>
    <scope>NUCLEOTIDE SEQUENCE</scope>
    <source>
        <strain evidence="4">CCC 489</strain>
    </source>
</reference>
<evidence type="ECO:0000313" key="5">
    <source>
        <dbReference type="Proteomes" id="UP000811619"/>
    </source>
</evidence>
<keyword evidence="5" id="KW-1185">Reference proteome</keyword>
<dbReference type="OrthoDB" id="4500971at2759"/>
<evidence type="ECO:0000256" key="1">
    <source>
        <dbReference type="ARBA" id="ARBA00004196"/>
    </source>
</evidence>
<dbReference type="PANTHER" id="PTHR42341">
    <property type="entry name" value="HYDROPHOBIN"/>
    <property type="match status" value="1"/>
</dbReference>
<feature type="non-terminal residue" evidence="4">
    <location>
        <position position="1"/>
    </location>
</feature>
<comment type="subcellular location">
    <subcellularLocation>
        <location evidence="1">Cell envelope</location>
    </subcellularLocation>
</comment>
<dbReference type="Gene3D" id="3.20.120.10">
    <property type="entry name" value="Hydrophobin"/>
    <property type="match status" value="2"/>
</dbReference>
<evidence type="ECO:0000256" key="2">
    <source>
        <dbReference type="ARBA" id="ARBA00009576"/>
    </source>
</evidence>
<evidence type="ECO:0000313" key="4">
    <source>
        <dbReference type="EMBL" id="KAG5916041.1"/>
    </source>
</evidence>
<dbReference type="AlphaFoldDB" id="A0A8K0J0P6"/>
<dbReference type="GO" id="GO:0005576">
    <property type="term" value="C:extracellular region"/>
    <property type="evidence" value="ECO:0007669"/>
    <property type="project" value="InterPro"/>
</dbReference>
<dbReference type="EMBL" id="SRPY01000926">
    <property type="protein sequence ID" value="KAG5916041.1"/>
    <property type="molecule type" value="Genomic_DNA"/>
</dbReference>
<dbReference type="InterPro" id="IPR036686">
    <property type="entry name" value="Class_II_Hydrophobin_sf"/>
</dbReference>
<dbReference type="CDD" id="cd23508">
    <property type="entry name" value="hydrophobin_II"/>
    <property type="match status" value="1"/>
</dbReference>
<comment type="similarity">
    <text evidence="2">Belongs to the cerato-ulmin hydrophobin family.</text>
</comment>
<sequence>SKAPTSGGDFTSTCSAEGKQASCCTIPVAGQGLYSNPQCCAVNVLGVAALDCKNPSRKPTNAGDFKSTCASVGKKAQCCVLPLLGQDVLCTEAITA</sequence>
<dbReference type="InterPro" id="IPR010636">
    <property type="entry name" value="Class_II_hydrophobin"/>
</dbReference>
<accession>A0A8K0J0P6</accession>
<comment type="caution">
    <text evidence="4">The sequence shown here is derived from an EMBL/GenBank/DDBJ whole genome shotgun (WGS) entry which is preliminary data.</text>
</comment>